<feature type="non-terminal residue" evidence="1">
    <location>
        <position position="1"/>
    </location>
</feature>
<accession>A0A0V1GKF0</accession>
<dbReference type="AlphaFoldDB" id="A0A0V1GKF0"/>
<name>A0A0V1GKF0_9BILA</name>
<dbReference type="EMBL" id="JYDP01001261">
    <property type="protein sequence ID" value="KRY98633.1"/>
    <property type="molecule type" value="Genomic_DNA"/>
</dbReference>
<dbReference type="OrthoDB" id="10473963at2759"/>
<feature type="non-terminal residue" evidence="1">
    <location>
        <position position="154"/>
    </location>
</feature>
<evidence type="ECO:0000313" key="1">
    <source>
        <dbReference type="EMBL" id="KRY98633.1"/>
    </source>
</evidence>
<organism evidence="1 2">
    <name type="scientific">Trichinella zimbabwensis</name>
    <dbReference type="NCBI Taxonomy" id="268475"/>
    <lineage>
        <taxon>Eukaryota</taxon>
        <taxon>Metazoa</taxon>
        <taxon>Ecdysozoa</taxon>
        <taxon>Nematoda</taxon>
        <taxon>Enoplea</taxon>
        <taxon>Dorylaimia</taxon>
        <taxon>Trichinellida</taxon>
        <taxon>Trichinellidae</taxon>
        <taxon>Trichinella</taxon>
    </lineage>
</organism>
<sequence length="154" mass="16713">LRKDFSTPPTPKKDRVTVPCLVFTVADLITPSSLGWISIILPIGHLIHVVLGSDVLLFPSFPQLGSQALLILPSPYQVVHSTWGVITPVDSGAHTWAGVNAASPAMSSPMNTSGRSLMRASISHKTVWSSSYLRRAPRIVFRSALLIERMSLSQ</sequence>
<reference evidence="1 2" key="1">
    <citation type="submission" date="2015-01" db="EMBL/GenBank/DDBJ databases">
        <title>Evolution of Trichinella species and genotypes.</title>
        <authorList>
            <person name="Korhonen P.K."/>
            <person name="Edoardo P."/>
            <person name="Giuseppe L.R."/>
            <person name="Gasser R.B."/>
        </authorList>
    </citation>
    <scope>NUCLEOTIDE SEQUENCE [LARGE SCALE GENOMIC DNA]</scope>
    <source>
        <strain evidence="1">ISS1029</strain>
    </source>
</reference>
<evidence type="ECO:0000313" key="2">
    <source>
        <dbReference type="Proteomes" id="UP000055024"/>
    </source>
</evidence>
<protein>
    <submittedName>
        <fullName evidence="1">Uncharacterized protein</fullName>
    </submittedName>
</protein>
<keyword evidence="2" id="KW-1185">Reference proteome</keyword>
<gene>
    <name evidence="1" type="ORF">T11_3286</name>
</gene>
<dbReference type="Proteomes" id="UP000055024">
    <property type="component" value="Unassembled WGS sequence"/>
</dbReference>
<proteinExistence type="predicted"/>
<comment type="caution">
    <text evidence="1">The sequence shown here is derived from an EMBL/GenBank/DDBJ whole genome shotgun (WGS) entry which is preliminary data.</text>
</comment>